<dbReference type="SMART" id="SM01019">
    <property type="entry name" value="B3"/>
    <property type="match status" value="1"/>
</dbReference>
<dbReference type="InterPro" id="IPR036955">
    <property type="entry name" value="AP2/ERF_dom_sf"/>
</dbReference>
<dbReference type="AlphaFoldDB" id="A0AAD8MZD5"/>
<organism evidence="7 8">
    <name type="scientific">Heracleum sosnowskyi</name>
    <dbReference type="NCBI Taxonomy" id="360622"/>
    <lineage>
        <taxon>Eukaryota</taxon>
        <taxon>Viridiplantae</taxon>
        <taxon>Streptophyta</taxon>
        <taxon>Embryophyta</taxon>
        <taxon>Tracheophyta</taxon>
        <taxon>Spermatophyta</taxon>
        <taxon>Magnoliopsida</taxon>
        <taxon>eudicotyledons</taxon>
        <taxon>Gunneridae</taxon>
        <taxon>Pentapetalae</taxon>
        <taxon>asterids</taxon>
        <taxon>campanulids</taxon>
        <taxon>Apiales</taxon>
        <taxon>Apiaceae</taxon>
        <taxon>Apioideae</taxon>
        <taxon>apioid superclade</taxon>
        <taxon>Tordylieae</taxon>
        <taxon>Tordyliinae</taxon>
        <taxon>Heracleum</taxon>
    </lineage>
</organism>
<dbReference type="EMBL" id="JAUIZM010000002">
    <property type="protein sequence ID" value="KAK1395880.1"/>
    <property type="molecule type" value="Genomic_DNA"/>
</dbReference>
<evidence type="ECO:0000256" key="2">
    <source>
        <dbReference type="ARBA" id="ARBA00023015"/>
    </source>
</evidence>
<protein>
    <recommendedName>
        <fullName evidence="6">TF-B3 domain-containing protein</fullName>
    </recommendedName>
</protein>
<gene>
    <name evidence="7" type="ORF">POM88_005743</name>
</gene>
<dbReference type="Pfam" id="PF02362">
    <property type="entry name" value="B3"/>
    <property type="match status" value="1"/>
</dbReference>
<dbReference type="SUPFAM" id="SSF54171">
    <property type="entry name" value="DNA-binding domain"/>
    <property type="match status" value="1"/>
</dbReference>
<keyword evidence="8" id="KW-1185">Reference proteome</keyword>
<keyword evidence="5" id="KW-0539">Nucleus</keyword>
<reference evidence="7" key="1">
    <citation type="submission" date="2023-02" db="EMBL/GenBank/DDBJ databases">
        <title>Genome of toxic invasive species Heracleum sosnowskyi carries increased number of genes despite the absence of recent whole-genome duplications.</title>
        <authorList>
            <person name="Schelkunov M."/>
            <person name="Shtratnikova V."/>
            <person name="Makarenko M."/>
            <person name="Klepikova A."/>
            <person name="Omelchenko D."/>
            <person name="Novikova G."/>
            <person name="Obukhova E."/>
            <person name="Bogdanov V."/>
            <person name="Penin A."/>
            <person name="Logacheva M."/>
        </authorList>
    </citation>
    <scope>NUCLEOTIDE SEQUENCE</scope>
    <source>
        <strain evidence="7">Hsosn_3</strain>
        <tissue evidence="7">Leaf</tissue>
    </source>
</reference>
<dbReference type="InterPro" id="IPR016177">
    <property type="entry name" value="DNA-bd_dom_sf"/>
</dbReference>
<dbReference type="SUPFAM" id="SSF101936">
    <property type="entry name" value="DNA-binding pseudobarrel domain"/>
    <property type="match status" value="1"/>
</dbReference>
<dbReference type="InterPro" id="IPR044800">
    <property type="entry name" value="LEC2-like"/>
</dbReference>
<dbReference type="GO" id="GO:0003677">
    <property type="term" value="F:DNA binding"/>
    <property type="evidence" value="ECO:0007669"/>
    <property type="project" value="UniProtKB-KW"/>
</dbReference>
<comment type="subcellular location">
    <subcellularLocation>
        <location evidence="1">Nucleus</location>
    </subcellularLocation>
</comment>
<evidence type="ECO:0000256" key="3">
    <source>
        <dbReference type="ARBA" id="ARBA00023125"/>
    </source>
</evidence>
<dbReference type="Gene3D" id="2.40.330.10">
    <property type="entry name" value="DNA-binding pseudobarrel domain"/>
    <property type="match status" value="1"/>
</dbReference>
<keyword evidence="2" id="KW-0805">Transcription regulation</keyword>
<dbReference type="PANTHER" id="PTHR31140:SF58">
    <property type="entry name" value="DNA-BINDING PROTEIN RAV1"/>
    <property type="match status" value="1"/>
</dbReference>
<dbReference type="InterPro" id="IPR003340">
    <property type="entry name" value="B3_DNA-bd"/>
</dbReference>
<name>A0AAD8MZD5_9APIA</name>
<dbReference type="PANTHER" id="PTHR31140">
    <property type="entry name" value="B3 DOMAIN-CONTAINING TRANSCRIPTION FACTOR ABI3"/>
    <property type="match status" value="1"/>
</dbReference>
<reference evidence="7" key="2">
    <citation type="submission" date="2023-05" db="EMBL/GenBank/DDBJ databases">
        <authorList>
            <person name="Schelkunov M.I."/>
        </authorList>
    </citation>
    <scope>NUCLEOTIDE SEQUENCE</scope>
    <source>
        <strain evidence="7">Hsosn_3</strain>
        <tissue evidence="7">Leaf</tissue>
    </source>
</reference>
<dbReference type="Gene3D" id="3.30.730.10">
    <property type="entry name" value="AP2/ERF domain"/>
    <property type="match status" value="1"/>
</dbReference>
<evidence type="ECO:0000313" key="7">
    <source>
        <dbReference type="EMBL" id="KAK1395880.1"/>
    </source>
</evidence>
<dbReference type="InterPro" id="IPR015300">
    <property type="entry name" value="DNA-bd_pseudobarrel_sf"/>
</dbReference>
<evidence type="ECO:0000256" key="5">
    <source>
        <dbReference type="ARBA" id="ARBA00023242"/>
    </source>
</evidence>
<dbReference type="GO" id="GO:0003700">
    <property type="term" value="F:DNA-binding transcription factor activity"/>
    <property type="evidence" value="ECO:0007669"/>
    <property type="project" value="InterPro"/>
</dbReference>
<keyword evidence="4" id="KW-0804">Transcription</keyword>
<sequence>MFLILFILIPSTCSKSTILALPNFIVVFLAVDSWKHTHQITIKPGFVVISMFLHSFCTQEVLIICFFLQQQNCLVLEPWGKKDIRYQLHHLISSRMQKCRKSARDIAYYGNKAKFEVFVKPQRSHCAYRLCINATKQISFYTPAPITNLTLSLAHCEEFFLLLYDERFLKCHSTYVWESLSSSSQGVVALPNGNWAAHVYVSNKWILLGIFGTEKEASIAYENTTLNIWMESCKLYLQGINNGEHEPLTLQQASLDSTHSSSSVNIPQVNGEQDCIRTQLFGKVLTRSDVGKADKLVIPKIFAGCFPSIPDGDESSVEERPVNDVELGFYDQSMTLWKFRYCYWRKSKTYSLSRGWRKFVEEKNLSSTDEVIFFKCERVEETSIVDTHYMIDVEYANKVQVEEVGGNMGEAVVSSRSEGVPNIAGEIADVRHVTEIQADNDLEGAGAGSGKAPEKSLMLFGVKIIV</sequence>
<comment type="caution">
    <text evidence="7">The sequence shown here is derived from an EMBL/GenBank/DDBJ whole genome shotgun (WGS) entry which is preliminary data.</text>
</comment>
<dbReference type="Proteomes" id="UP001237642">
    <property type="component" value="Unassembled WGS sequence"/>
</dbReference>
<evidence type="ECO:0000256" key="1">
    <source>
        <dbReference type="ARBA" id="ARBA00004123"/>
    </source>
</evidence>
<feature type="domain" description="TF-B3" evidence="6">
    <location>
        <begin position="281"/>
        <end position="388"/>
    </location>
</feature>
<keyword evidence="3" id="KW-0238">DNA-binding</keyword>
<accession>A0AAD8MZD5</accession>
<dbReference type="PROSITE" id="PS50863">
    <property type="entry name" value="B3"/>
    <property type="match status" value="1"/>
</dbReference>
<evidence type="ECO:0000259" key="6">
    <source>
        <dbReference type="PROSITE" id="PS50863"/>
    </source>
</evidence>
<dbReference type="GO" id="GO:0005634">
    <property type="term" value="C:nucleus"/>
    <property type="evidence" value="ECO:0007669"/>
    <property type="project" value="UniProtKB-SubCell"/>
</dbReference>
<proteinExistence type="predicted"/>
<evidence type="ECO:0000313" key="8">
    <source>
        <dbReference type="Proteomes" id="UP001237642"/>
    </source>
</evidence>
<evidence type="ECO:0000256" key="4">
    <source>
        <dbReference type="ARBA" id="ARBA00023163"/>
    </source>
</evidence>
<dbReference type="CDD" id="cd10017">
    <property type="entry name" value="B3_DNA"/>
    <property type="match status" value="1"/>
</dbReference>